<evidence type="ECO:0000256" key="2">
    <source>
        <dbReference type="ARBA" id="ARBA00006601"/>
    </source>
</evidence>
<dbReference type="PANTHER" id="PTHR43750:SF3">
    <property type="entry name" value="UDP-GLUCOSE 6-DEHYDROGENASE TUAD"/>
    <property type="match status" value="1"/>
</dbReference>
<dbReference type="PANTHER" id="PTHR43750">
    <property type="entry name" value="UDP-GLUCOSE 6-DEHYDROGENASE TUAD"/>
    <property type="match status" value="1"/>
</dbReference>
<proteinExistence type="inferred from homology"/>
<comment type="pathway">
    <text evidence="1">Nucleotide-sugar biosynthesis; UDP-alpha-D-glucuronate biosynthesis; UDP-alpha-D-glucuronate from UDP-alpha-D-glucose: step 1/1.</text>
</comment>
<dbReference type="Gene3D" id="3.40.50.720">
    <property type="entry name" value="NAD(P)-binding Rossmann-like Domain"/>
    <property type="match status" value="2"/>
</dbReference>
<evidence type="ECO:0000256" key="3">
    <source>
        <dbReference type="ARBA" id="ARBA00012954"/>
    </source>
</evidence>
<dbReference type="InterPro" id="IPR014027">
    <property type="entry name" value="UDP-Glc/GDP-Man_DH_C"/>
</dbReference>
<feature type="domain" description="UDP-glucose/GDP-mannose dehydrogenase C-terminal" evidence="8">
    <location>
        <begin position="313"/>
        <end position="414"/>
    </location>
</feature>
<organism evidence="9 10">
    <name type="scientific">Paenibacillus profundus</name>
    <dbReference type="NCBI Taxonomy" id="1173085"/>
    <lineage>
        <taxon>Bacteria</taxon>
        <taxon>Bacillati</taxon>
        <taxon>Bacillota</taxon>
        <taxon>Bacilli</taxon>
        <taxon>Bacillales</taxon>
        <taxon>Paenibacillaceae</taxon>
        <taxon>Paenibacillus</taxon>
    </lineage>
</organism>
<dbReference type="RefSeq" id="WP_233698803.1">
    <property type="nucleotide sequence ID" value="NZ_JAJNBZ010000033.1"/>
</dbReference>
<dbReference type="EMBL" id="JAJNBZ010000033">
    <property type="protein sequence ID" value="MCE5172726.1"/>
    <property type="molecule type" value="Genomic_DNA"/>
</dbReference>
<dbReference type="SUPFAM" id="SSF51735">
    <property type="entry name" value="NAD(P)-binding Rossmann-fold domains"/>
    <property type="match status" value="1"/>
</dbReference>
<keyword evidence="10" id="KW-1185">Reference proteome</keyword>
<evidence type="ECO:0000313" key="9">
    <source>
        <dbReference type="EMBL" id="MCE5172726.1"/>
    </source>
</evidence>
<dbReference type="Proteomes" id="UP001199916">
    <property type="component" value="Unassembled WGS sequence"/>
</dbReference>
<sequence length="430" mass="47282">MKTLVAGVGYVGTTTALLLAELGWKVLGFDTDNSKISALSNGTLPFYEPGLDTLLRTHLSNANICFLVDPVQAIRESQVVFICVGTPSLEDGSSDMRYIRSVAEMIGNHMQEYKLIVMKSTVPVGTQKQVVQWISEAQISSIPFDVVSNPEFLREGSAVYDAFHPDRIVIGSDSDAAAQQVKMIYRDIDSPYVVTKPATAEMIKYAANAFLAAKISYMNELARLCDQIDVSISDIAVGIGYDPRIGKSFLQAGIGYGGSCFPKDVKSLLHIAKEHDTNLSLLQQVVHINETQYQYFIEQMVRRLGGLDGKIIAVLGLSFKPGTDDLREAPSLKMISHLLQSEAAIQVHDPVAALPEQLLHKNIVQFESIMDTVRQADAVVICTEWPEYASASWSDLIQLMRNAAVFDGRNVLDGEQMKAWGYDYYGIGNG</sequence>
<dbReference type="InterPro" id="IPR001732">
    <property type="entry name" value="UDP-Glc/GDP-Man_DH_N"/>
</dbReference>
<accession>A0ABS8YLL1</accession>
<dbReference type="InterPro" id="IPR017476">
    <property type="entry name" value="UDP-Glc/GDP-Man"/>
</dbReference>
<dbReference type="Pfam" id="PF03721">
    <property type="entry name" value="UDPG_MGDP_dh_N"/>
    <property type="match status" value="1"/>
</dbReference>
<name>A0ABS8YLL1_9BACL</name>
<evidence type="ECO:0000259" key="8">
    <source>
        <dbReference type="SMART" id="SM00984"/>
    </source>
</evidence>
<comment type="catalytic activity">
    <reaction evidence="6 7">
        <text>UDP-alpha-D-glucose + 2 NAD(+) + H2O = UDP-alpha-D-glucuronate + 2 NADH + 3 H(+)</text>
        <dbReference type="Rhea" id="RHEA:23596"/>
        <dbReference type="ChEBI" id="CHEBI:15377"/>
        <dbReference type="ChEBI" id="CHEBI:15378"/>
        <dbReference type="ChEBI" id="CHEBI:57540"/>
        <dbReference type="ChEBI" id="CHEBI:57945"/>
        <dbReference type="ChEBI" id="CHEBI:58052"/>
        <dbReference type="ChEBI" id="CHEBI:58885"/>
        <dbReference type="EC" id="1.1.1.22"/>
    </reaction>
</comment>
<dbReference type="InterPro" id="IPR014026">
    <property type="entry name" value="UDP-Glc/GDP-Man_DH_dimer"/>
</dbReference>
<dbReference type="InterPro" id="IPR036220">
    <property type="entry name" value="UDP-Glc/GDP-Man_DH_C_sf"/>
</dbReference>
<dbReference type="SUPFAM" id="SSF52413">
    <property type="entry name" value="UDP-glucose/GDP-mannose dehydrogenase C-terminal domain"/>
    <property type="match status" value="1"/>
</dbReference>
<dbReference type="Gene3D" id="1.20.5.100">
    <property type="entry name" value="Cytochrome c1, transmembrane anchor, C-terminal"/>
    <property type="match status" value="1"/>
</dbReference>
<protein>
    <recommendedName>
        <fullName evidence="3 7">UDP-glucose 6-dehydrogenase</fullName>
        <ecNumber evidence="3 7">1.1.1.22</ecNumber>
    </recommendedName>
</protein>
<dbReference type="InterPro" id="IPR008927">
    <property type="entry name" value="6-PGluconate_DH-like_C_sf"/>
</dbReference>
<evidence type="ECO:0000256" key="5">
    <source>
        <dbReference type="ARBA" id="ARBA00023027"/>
    </source>
</evidence>
<comment type="similarity">
    <text evidence="2 7">Belongs to the UDP-glucose/GDP-mannose dehydrogenase family.</text>
</comment>
<dbReference type="SMART" id="SM00984">
    <property type="entry name" value="UDPG_MGDP_dh_C"/>
    <property type="match status" value="1"/>
</dbReference>
<dbReference type="PIRSF" id="PIRSF500134">
    <property type="entry name" value="UDPglc_DH_bac"/>
    <property type="match status" value="1"/>
</dbReference>
<reference evidence="9 10" key="1">
    <citation type="submission" date="2021-11" db="EMBL/GenBank/DDBJ databases">
        <title>Draft genome sequence of Paenibacillus profundus YoMME, a new Gram-positive bacteria with exoelectrogenic properties.</title>
        <authorList>
            <person name="Hubenova Y."/>
            <person name="Hubenova E."/>
            <person name="Manasiev Y."/>
            <person name="Peykov S."/>
            <person name="Mitov M."/>
        </authorList>
    </citation>
    <scope>NUCLEOTIDE SEQUENCE [LARGE SCALE GENOMIC DNA]</scope>
    <source>
        <strain evidence="9 10">YoMME</strain>
    </source>
</reference>
<evidence type="ECO:0000313" key="10">
    <source>
        <dbReference type="Proteomes" id="UP001199916"/>
    </source>
</evidence>
<dbReference type="NCBIfam" id="TIGR03026">
    <property type="entry name" value="NDP-sugDHase"/>
    <property type="match status" value="1"/>
</dbReference>
<dbReference type="EC" id="1.1.1.22" evidence="3 7"/>
<comment type="caution">
    <text evidence="9">The sequence shown here is derived from an EMBL/GenBank/DDBJ whole genome shotgun (WGS) entry which is preliminary data.</text>
</comment>
<dbReference type="Pfam" id="PF03720">
    <property type="entry name" value="UDPG_MGDP_dh_C"/>
    <property type="match status" value="1"/>
</dbReference>
<keyword evidence="4 7" id="KW-0560">Oxidoreductase</keyword>
<keyword evidence="5 7" id="KW-0520">NAD</keyword>
<gene>
    <name evidence="9" type="ORF">LQV63_25995</name>
</gene>
<evidence type="ECO:0000256" key="6">
    <source>
        <dbReference type="ARBA" id="ARBA00047473"/>
    </source>
</evidence>
<dbReference type="InterPro" id="IPR036291">
    <property type="entry name" value="NAD(P)-bd_dom_sf"/>
</dbReference>
<dbReference type="PIRSF" id="PIRSF000124">
    <property type="entry name" value="UDPglc_GDPman_dh"/>
    <property type="match status" value="1"/>
</dbReference>
<evidence type="ECO:0000256" key="4">
    <source>
        <dbReference type="ARBA" id="ARBA00023002"/>
    </source>
</evidence>
<evidence type="ECO:0000256" key="7">
    <source>
        <dbReference type="PIRNR" id="PIRNR000124"/>
    </source>
</evidence>
<dbReference type="InterPro" id="IPR028357">
    <property type="entry name" value="UDPglc_DH_bac"/>
</dbReference>
<evidence type="ECO:0000256" key="1">
    <source>
        <dbReference type="ARBA" id="ARBA00004701"/>
    </source>
</evidence>
<dbReference type="SUPFAM" id="SSF48179">
    <property type="entry name" value="6-phosphogluconate dehydrogenase C-terminal domain-like"/>
    <property type="match status" value="1"/>
</dbReference>
<dbReference type="Pfam" id="PF00984">
    <property type="entry name" value="UDPG_MGDP_dh"/>
    <property type="match status" value="1"/>
</dbReference>